<name>A0A7W9AJR9_9SPHN</name>
<dbReference type="EMBL" id="JACIJC010000005">
    <property type="protein sequence ID" value="MBB5686940.1"/>
    <property type="molecule type" value="Genomic_DNA"/>
</dbReference>
<dbReference type="RefSeq" id="WP_184019943.1">
    <property type="nucleotide sequence ID" value="NZ_JACIJC010000005.1"/>
</dbReference>
<organism evidence="1 2">
    <name type="scientific">Sphingobium boeckii</name>
    <dbReference type="NCBI Taxonomy" id="1082345"/>
    <lineage>
        <taxon>Bacteria</taxon>
        <taxon>Pseudomonadati</taxon>
        <taxon>Pseudomonadota</taxon>
        <taxon>Alphaproteobacteria</taxon>
        <taxon>Sphingomonadales</taxon>
        <taxon>Sphingomonadaceae</taxon>
        <taxon>Sphingobium</taxon>
    </lineage>
</organism>
<accession>A0A7W9AJR9</accession>
<dbReference type="InterPro" id="IPR046736">
    <property type="entry name" value="DUF6628"/>
</dbReference>
<sequence length="143" mass="15390">MQPHAQETFAEAPTGGRTARMLVFAIRRMATFGLNDAHAAHAALTHFGLSYRRPLILTRTMMSEIARASKQTVMVAPCCCARITKDEATLLSALGCANSDTPHAHFLLSDLMGTPDCLGAVTTAQALSQACADLGKPLEMFRR</sequence>
<proteinExistence type="predicted"/>
<dbReference type="Proteomes" id="UP000549617">
    <property type="component" value="Unassembled WGS sequence"/>
</dbReference>
<dbReference type="Pfam" id="PF20333">
    <property type="entry name" value="DUF6628"/>
    <property type="match status" value="1"/>
</dbReference>
<gene>
    <name evidence="1" type="ORF">FHS49_002968</name>
</gene>
<comment type="caution">
    <text evidence="1">The sequence shown here is derived from an EMBL/GenBank/DDBJ whole genome shotgun (WGS) entry which is preliminary data.</text>
</comment>
<protein>
    <submittedName>
        <fullName evidence="1">Uncharacterized protein</fullName>
    </submittedName>
</protein>
<dbReference type="AlphaFoldDB" id="A0A7W9AJR9"/>
<evidence type="ECO:0000313" key="2">
    <source>
        <dbReference type="Proteomes" id="UP000549617"/>
    </source>
</evidence>
<reference evidence="1 2" key="1">
    <citation type="submission" date="2020-08" db="EMBL/GenBank/DDBJ databases">
        <title>Genomic Encyclopedia of Type Strains, Phase IV (KMG-IV): sequencing the most valuable type-strain genomes for metagenomic binning, comparative biology and taxonomic classification.</title>
        <authorList>
            <person name="Goeker M."/>
        </authorList>
    </citation>
    <scope>NUCLEOTIDE SEQUENCE [LARGE SCALE GENOMIC DNA]</scope>
    <source>
        <strain evidence="1 2">DSM 25079</strain>
    </source>
</reference>
<keyword evidence="2" id="KW-1185">Reference proteome</keyword>
<evidence type="ECO:0000313" key="1">
    <source>
        <dbReference type="EMBL" id="MBB5686940.1"/>
    </source>
</evidence>